<dbReference type="GO" id="GO:0008622">
    <property type="term" value="C:epsilon DNA polymerase complex"/>
    <property type="evidence" value="ECO:0007669"/>
    <property type="project" value="TreeGrafter"/>
</dbReference>
<dbReference type="Pfam" id="PF00808">
    <property type="entry name" value="CBFD_NFYB_HMF"/>
    <property type="match status" value="1"/>
</dbReference>
<dbReference type="Proteomes" id="UP000031036">
    <property type="component" value="Unassembled WGS sequence"/>
</dbReference>
<name>A0A0B2VII6_TOXCA</name>
<dbReference type="STRING" id="6265.A0A0B2VII6"/>
<feature type="region of interest" description="Disordered" evidence="4">
    <location>
        <begin position="95"/>
        <end position="180"/>
    </location>
</feature>
<dbReference type="CDD" id="cd22928">
    <property type="entry name" value="HFD_POLE3_DPB4"/>
    <property type="match status" value="1"/>
</dbReference>
<accession>A0A0B2VII6</accession>
<keyword evidence="7" id="KW-1185">Reference proteome</keyword>
<dbReference type="Gene3D" id="1.10.20.10">
    <property type="entry name" value="Histone, subunit A"/>
    <property type="match status" value="1"/>
</dbReference>
<evidence type="ECO:0000313" key="6">
    <source>
        <dbReference type="EMBL" id="KHN80870.1"/>
    </source>
</evidence>
<organism evidence="6 7">
    <name type="scientific">Toxocara canis</name>
    <name type="common">Canine roundworm</name>
    <dbReference type="NCBI Taxonomy" id="6265"/>
    <lineage>
        <taxon>Eukaryota</taxon>
        <taxon>Metazoa</taxon>
        <taxon>Ecdysozoa</taxon>
        <taxon>Nematoda</taxon>
        <taxon>Chromadorea</taxon>
        <taxon>Rhabditida</taxon>
        <taxon>Spirurina</taxon>
        <taxon>Ascaridomorpha</taxon>
        <taxon>Ascaridoidea</taxon>
        <taxon>Toxocaridae</taxon>
        <taxon>Toxocara</taxon>
    </lineage>
</organism>
<dbReference type="GO" id="GO:0008623">
    <property type="term" value="C:CHRAC"/>
    <property type="evidence" value="ECO:0007669"/>
    <property type="project" value="TreeGrafter"/>
</dbReference>
<reference evidence="6 7" key="1">
    <citation type="submission" date="2014-11" db="EMBL/GenBank/DDBJ databases">
        <title>Genetic blueprint of the zoonotic pathogen Toxocara canis.</title>
        <authorList>
            <person name="Zhu X.-Q."/>
            <person name="Korhonen P.K."/>
            <person name="Cai H."/>
            <person name="Young N.D."/>
            <person name="Nejsum P."/>
            <person name="von Samson-Himmelstjerna G."/>
            <person name="Boag P.R."/>
            <person name="Tan P."/>
            <person name="Li Q."/>
            <person name="Min J."/>
            <person name="Yang Y."/>
            <person name="Wang X."/>
            <person name="Fang X."/>
            <person name="Hall R.S."/>
            <person name="Hofmann A."/>
            <person name="Sternberg P.W."/>
            <person name="Jex A.R."/>
            <person name="Gasser R.B."/>
        </authorList>
    </citation>
    <scope>NUCLEOTIDE SEQUENCE [LARGE SCALE GENOMIC DNA]</scope>
    <source>
        <strain evidence="6">PN_DK_2014</strain>
    </source>
</reference>
<evidence type="ECO:0000256" key="3">
    <source>
        <dbReference type="ARBA" id="ARBA00039793"/>
    </source>
</evidence>
<dbReference type="PANTHER" id="PTHR46172">
    <property type="entry name" value="DNA POLYMERASE EPSILON SUBUNIT 3"/>
    <property type="match status" value="1"/>
</dbReference>
<gene>
    <name evidence="6" type="primary">Pole3</name>
    <name evidence="6" type="ORF">Tcan_18874</name>
</gene>
<evidence type="ECO:0000256" key="2">
    <source>
        <dbReference type="ARBA" id="ARBA00023242"/>
    </source>
</evidence>
<proteinExistence type="predicted"/>
<dbReference type="InterPro" id="IPR051377">
    <property type="entry name" value="DNA_Pol-Epsilon_Subunit"/>
</dbReference>
<comment type="caution">
    <text evidence="6">The sequence shown here is derived from an EMBL/GenBank/DDBJ whole genome shotgun (WGS) entry which is preliminary data.</text>
</comment>
<evidence type="ECO:0000259" key="5">
    <source>
        <dbReference type="Pfam" id="PF00808"/>
    </source>
</evidence>
<dbReference type="GO" id="GO:0046982">
    <property type="term" value="F:protein heterodimerization activity"/>
    <property type="evidence" value="ECO:0007669"/>
    <property type="project" value="InterPro"/>
</dbReference>
<dbReference type="GO" id="GO:0031490">
    <property type="term" value="F:chromatin DNA binding"/>
    <property type="evidence" value="ECO:0007669"/>
    <property type="project" value="TreeGrafter"/>
</dbReference>
<sequence>MSSSYDAAEELRLPQTVISRLVKDALPPGVIVSKEARTAIARAAAVFILHASTYAQDCAVSNRRKTVTAADVLSAMRTLECDDLIEPVKEAVDVWKSNKQQKLDDAKKRKAEREKQASEASTVTSKEGTSESTNALSPAAENIATEAQSNDVVEADHSGGNSAEVDSANAPVRQSEANED</sequence>
<dbReference type="OMA" id="EACLQET"/>
<feature type="compositionally biased region" description="Polar residues" evidence="4">
    <location>
        <begin position="122"/>
        <end position="136"/>
    </location>
</feature>
<dbReference type="EMBL" id="JPKZ01001655">
    <property type="protein sequence ID" value="KHN80870.1"/>
    <property type="molecule type" value="Genomic_DNA"/>
</dbReference>
<evidence type="ECO:0000256" key="1">
    <source>
        <dbReference type="ARBA" id="ARBA00004123"/>
    </source>
</evidence>
<keyword evidence="2" id="KW-0539">Nucleus</keyword>
<evidence type="ECO:0000313" key="7">
    <source>
        <dbReference type="Proteomes" id="UP000031036"/>
    </source>
</evidence>
<dbReference type="InterPro" id="IPR003958">
    <property type="entry name" value="CBFA_NFYB_domain"/>
</dbReference>
<dbReference type="InterPro" id="IPR009072">
    <property type="entry name" value="Histone-fold"/>
</dbReference>
<dbReference type="AlphaFoldDB" id="A0A0B2VII6"/>
<dbReference type="PANTHER" id="PTHR46172:SF1">
    <property type="entry name" value="DNA POLYMERASE EPSILON SUBUNIT 3"/>
    <property type="match status" value="1"/>
</dbReference>
<dbReference type="GO" id="GO:0031507">
    <property type="term" value="P:heterochromatin formation"/>
    <property type="evidence" value="ECO:0007669"/>
    <property type="project" value="TreeGrafter"/>
</dbReference>
<feature type="domain" description="Transcription factor CBF/NF-Y/archaeal histone" evidence="5">
    <location>
        <begin position="12"/>
        <end position="76"/>
    </location>
</feature>
<feature type="compositionally biased region" description="Basic and acidic residues" evidence="4">
    <location>
        <begin position="101"/>
        <end position="117"/>
    </location>
</feature>
<dbReference type="GO" id="GO:0006974">
    <property type="term" value="P:DNA damage response"/>
    <property type="evidence" value="ECO:0007669"/>
    <property type="project" value="TreeGrafter"/>
</dbReference>
<evidence type="ECO:0000256" key="4">
    <source>
        <dbReference type="SAM" id="MobiDB-lite"/>
    </source>
</evidence>
<comment type="subcellular location">
    <subcellularLocation>
        <location evidence="1">Nucleus</location>
    </subcellularLocation>
</comment>
<dbReference type="OrthoDB" id="1707486at2759"/>
<dbReference type="SUPFAM" id="SSF47113">
    <property type="entry name" value="Histone-fold"/>
    <property type="match status" value="1"/>
</dbReference>
<dbReference type="GO" id="GO:0006272">
    <property type="term" value="P:leading strand elongation"/>
    <property type="evidence" value="ECO:0007669"/>
    <property type="project" value="TreeGrafter"/>
</dbReference>
<protein>
    <recommendedName>
        <fullName evidence="3">DNA polymerase epsilon subunit 3</fullName>
    </recommendedName>
</protein>